<protein>
    <submittedName>
        <fullName evidence="1">Uncharacterized protein</fullName>
    </submittedName>
</protein>
<reference evidence="1 2" key="1">
    <citation type="submission" date="2020-08" db="EMBL/GenBank/DDBJ databases">
        <authorList>
            <person name="Criscuolo A."/>
        </authorList>
    </citation>
    <scope>NUCLEOTIDE SEQUENCE [LARGE SCALE GENOMIC DNA]</scope>
    <source>
        <strain evidence="1">CIP111764</strain>
    </source>
</reference>
<dbReference type="EMBL" id="CAJFCI010000042">
    <property type="protein sequence ID" value="CAD5107816.1"/>
    <property type="molecule type" value="Genomic_DNA"/>
</dbReference>
<sequence length="92" mass="10134">MRMELTKAVLDCMQALRRRLREEQGVDIRLSQPGAIKAMLTACAESQVDETRALGERLGELSGIQLAPPPPPALSEEELIAKYTRYAGPLRG</sequence>
<comment type="caution">
    <text evidence="1">The sequence shown here is derived from an EMBL/GenBank/DDBJ whole genome shotgun (WGS) entry which is preliminary data.</text>
</comment>
<dbReference type="Proteomes" id="UP000583387">
    <property type="component" value="Unassembled WGS sequence"/>
</dbReference>
<evidence type="ECO:0000313" key="1">
    <source>
        <dbReference type="EMBL" id="CAD5107816.1"/>
    </source>
</evidence>
<organism evidence="1 2">
    <name type="scientific">Zestomonas carbonaria</name>
    <dbReference type="NCBI Taxonomy" id="2762745"/>
    <lineage>
        <taxon>Bacteria</taxon>
        <taxon>Pseudomonadati</taxon>
        <taxon>Pseudomonadota</taxon>
        <taxon>Gammaproteobacteria</taxon>
        <taxon>Pseudomonadales</taxon>
        <taxon>Pseudomonadaceae</taxon>
        <taxon>Zestomonas</taxon>
    </lineage>
</organism>
<keyword evidence="2" id="KW-1185">Reference proteome</keyword>
<accession>A0A7U7I939</accession>
<proteinExistence type="predicted"/>
<gene>
    <name evidence="1" type="ORF">PSEWESI4_02093</name>
</gene>
<name>A0A7U7I939_9GAMM</name>
<evidence type="ECO:0000313" key="2">
    <source>
        <dbReference type="Proteomes" id="UP000583387"/>
    </source>
</evidence>
<dbReference type="AlphaFoldDB" id="A0A7U7I939"/>